<dbReference type="PANTHER" id="PTHR43301">
    <property type="entry name" value="ARABINAN ENDO-1,5-ALPHA-L-ARABINOSIDASE"/>
    <property type="match status" value="1"/>
</dbReference>
<reference evidence="1 2" key="1">
    <citation type="submission" date="2019-03" db="EMBL/GenBank/DDBJ databases">
        <title>Draft genome sequences of novel Actinobacteria.</title>
        <authorList>
            <person name="Sahin N."/>
            <person name="Ay H."/>
            <person name="Saygin H."/>
        </authorList>
    </citation>
    <scope>NUCLEOTIDE SEQUENCE [LARGE SCALE GENOMIC DNA]</scope>
    <source>
        <strain evidence="1 2">DSM 41900</strain>
    </source>
</reference>
<evidence type="ECO:0000313" key="2">
    <source>
        <dbReference type="Proteomes" id="UP000295345"/>
    </source>
</evidence>
<dbReference type="PANTHER" id="PTHR43301:SF3">
    <property type="entry name" value="ARABINAN ENDO-1,5-ALPHA-L-ARABINOSIDASE A-RELATED"/>
    <property type="match status" value="1"/>
</dbReference>
<name>A0A4R4T8X5_9ACTN</name>
<protein>
    <submittedName>
        <fullName evidence="1">1,4-beta-xylanase</fullName>
    </submittedName>
</protein>
<dbReference type="GO" id="GO:0016798">
    <property type="term" value="F:hydrolase activity, acting on glycosyl bonds"/>
    <property type="evidence" value="ECO:0007669"/>
    <property type="project" value="UniProtKB-KW"/>
</dbReference>
<dbReference type="Gene3D" id="2.115.10.20">
    <property type="entry name" value="Glycosyl hydrolase domain, family 43"/>
    <property type="match status" value="1"/>
</dbReference>
<keyword evidence="1" id="KW-0378">Hydrolase</keyword>
<dbReference type="RefSeq" id="WP_132819802.1">
    <property type="nucleotide sequence ID" value="NZ_SMKI01000247.1"/>
</dbReference>
<keyword evidence="1" id="KW-0858">Xylan degradation</keyword>
<dbReference type="AlphaFoldDB" id="A0A4R4T8X5"/>
<dbReference type="Proteomes" id="UP000295345">
    <property type="component" value="Unassembled WGS sequence"/>
</dbReference>
<keyword evidence="1" id="KW-0119">Carbohydrate metabolism</keyword>
<dbReference type="InterPro" id="IPR023296">
    <property type="entry name" value="Glyco_hydro_beta-prop_sf"/>
</dbReference>
<keyword evidence="1" id="KW-0326">Glycosidase</keyword>
<accession>A0A4R4T8X5</accession>
<dbReference type="OrthoDB" id="9758923at2"/>
<keyword evidence="1" id="KW-0624">Polysaccharide degradation</keyword>
<gene>
    <name evidence="1" type="ORF">E1283_21765</name>
</gene>
<proteinExistence type="predicted"/>
<sequence>MGEPARGRLRAAEAATSETRYGYLLVHHVEAPEGDGERIHFSLSDGDDPRSWTRLNGGQPVLTSRLGTRGVRDAHLVRGADAYFLMATDLRIYGGDRRGWEAWTRTGSRSIVVWRSRDLVRWSEPWLLEVAPPNAGMAWAPEATYDPERGDFLVYWSSRLFAEDDPRHEGDGYSRVLVARTPDFRGVGPASVLIDLGTDVIDTTVHVDGGTVHRFSKENSFGPDSIRLFQQSGPDFFSDRFRTTATRIADTLYAHVEGPLVFKDNHRELWYLFVDQFARRPQGYVGLTTTDLDSGHWEPIPPDAFHMPPNTKHGAVLPLTGDQWQVLRSAFPG</sequence>
<comment type="caution">
    <text evidence="1">The sequence shown here is derived from an EMBL/GenBank/DDBJ whole genome shotgun (WGS) entry which is preliminary data.</text>
</comment>
<dbReference type="InterPro" id="IPR050727">
    <property type="entry name" value="GH43_arabinanases"/>
</dbReference>
<organism evidence="1 2">
    <name type="scientific">Streptomyces hainanensis</name>
    <dbReference type="NCBI Taxonomy" id="402648"/>
    <lineage>
        <taxon>Bacteria</taxon>
        <taxon>Bacillati</taxon>
        <taxon>Actinomycetota</taxon>
        <taxon>Actinomycetes</taxon>
        <taxon>Kitasatosporales</taxon>
        <taxon>Streptomycetaceae</taxon>
        <taxon>Streptomyces</taxon>
    </lineage>
</organism>
<dbReference type="CDD" id="cd08983">
    <property type="entry name" value="GH43_Bt3655-like"/>
    <property type="match status" value="1"/>
</dbReference>
<dbReference type="GO" id="GO:0045493">
    <property type="term" value="P:xylan catabolic process"/>
    <property type="evidence" value="ECO:0007669"/>
    <property type="project" value="UniProtKB-KW"/>
</dbReference>
<dbReference type="SUPFAM" id="SSF75005">
    <property type="entry name" value="Arabinanase/levansucrase/invertase"/>
    <property type="match status" value="1"/>
</dbReference>
<dbReference type="EMBL" id="SMKI01000247">
    <property type="protein sequence ID" value="TDC72426.1"/>
    <property type="molecule type" value="Genomic_DNA"/>
</dbReference>
<keyword evidence="2" id="KW-1185">Reference proteome</keyword>
<evidence type="ECO:0000313" key="1">
    <source>
        <dbReference type="EMBL" id="TDC72426.1"/>
    </source>
</evidence>